<keyword evidence="4" id="KW-1185">Reference proteome</keyword>
<dbReference type="EMBL" id="JALJXV010000013">
    <property type="protein sequence ID" value="MCP1677103.1"/>
    <property type="molecule type" value="Genomic_DNA"/>
</dbReference>
<dbReference type="SUPFAM" id="SSF53474">
    <property type="entry name" value="alpha/beta-Hydrolases"/>
    <property type="match status" value="1"/>
</dbReference>
<name>A0AAE3KE61_9GAMM</name>
<sequence length="275" mass="29323">MSMATMVRAASQVFGRLCPDATAKFAEDMVTRPRRRQVAVAQSATGLHPGEWITLGGHIHALRWGQDGPAVVALHGWEGHPGQFTPLANRLAAAGYQVFSLNAPAHGKDANRRTHVGAFADYLGEASREIGTPAGIIGHSMGAGATLIAMAAGLAADKAVLIAGPADFRGILRRASLELGLPASVHRRFLQRMQRRVGLKYSDLRAETLLTRINSPLLVVHDHGDRQIPFRDAERLVHGANQAELLATTGLGHGRILASDAVAERITGFLQAAQV</sequence>
<dbReference type="Gene3D" id="3.40.50.1820">
    <property type="entry name" value="alpha/beta hydrolase"/>
    <property type="match status" value="1"/>
</dbReference>
<proteinExistence type="predicted"/>
<dbReference type="Pfam" id="PF08386">
    <property type="entry name" value="Abhydrolase_4"/>
    <property type="match status" value="1"/>
</dbReference>
<dbReference type="RefSeq" id="WP_253485188.1">
    <property type="nucleotide sequence ID" value="NZ_JALJXV010000013.1"/>
</dbReference>
<dbReference type="GO" id="GO:0016787">
    <property type="term" value="F:hydrolase activity"/>
    <property type="evidence" value="ECO:0007669"/>
    <property type="project" value="UniProtKB-KW"/>
</dbReference>
<dbReference type="AlphaFoldDB" id="A0AAE3KE61"/>
<protein>
    <submittedName>
        <fullName evidence="3">Alpha-beta hydrolase superfamily lysophospholipase</fullName>
    </submittedName>
</protein>
<dbReference type="InterPro" id="IPR022742">
    <property type="entry name" value="Hydrolase_4"/>
</dbReference>
<dbReference type="InterPro" id="IPR029058">
    <property type="entry name" value="AB_hydrolase_fold"/>
</dbReference>
<evidence type="ECO:0000313" key="3">
    <source>
        <dbReference type="EMBL" id="MCP1677103.1"/>
    </source>
</evidence>
<evidence type="ECO:0000313" key="4">
    <source>
        <dbReference type="Proteomes" id="UP001205843"/>
    </source>
</evidence>
<dbReference type="InterPro" id="IPR013595">
    <property type="entry name" value="Pept_S33_TAP-like_C"/>
</dbReference>
<keyword evidence="3" id="KW-0378">Hydrolase</keyword>
<dbReference type="Pfam" id="PF12146">
    <property type="entry name" value="Hydrolase_4"/>
    <property type="match status" value="1"/>
</dbReference>
<evidence type="ECO:0000259" key="2">
    <source>
        <dbReference type="Pfam" id="PF12146"/>
    </source>
</evidence>
<feature type="domain" description="Serine aminopeptidase S33" evidence="2">
    <location>
        <begin position="70"/>
        <end position="163"/>
    </location>
</feature>
<gene>
    <name evidence="3" type="ORF">J2T57_004277</name>
</gene>
<evidence type="ECO:0000259" key="1">
    <source>
        <dbReference type="Pfam" id="PF08386"/>
    </source>
</evidence>
<comment type="caution">
    <text evidence="3">The sequence shown here is derived from an EMBL/GenBank/DDBJ whole genome shotgun (WGS) entry which is preliminary data.</text>
</comment>
<accession>A0AAE3KE61</accession>
<reference evidence="3" key="1">
    <citation type="submission" date="2022-03" db="EMBL/GenBank/DDBJ databases">
        <title>Genomic Encyclopedia of Type Strains, Phase III (KMG-III): the genomes of soil and plant-associated and newly described type strains.</title>
        <authorList>
            <person name="Whitman W."/>
        </authorList>
    </citation>
    <scope>NUCLEOTIDE SEQUENCE</scope>
    <source>
        <strain evidence="3">ANL 6-2</strain>
    </source>
</reference>
<dbReference type="Proteomes" id="UP001205843">
    <property type="component" value="Unassembled WGS sequence"/>
</dbReference>
<feature type="domain" description="Peptidase S33 tripeptidyl aminopeptidase-like C-terminal" evidence="1">
    <location>
        <begin position="214"/>
        <end position="274"/>
    </location>
</feature>
<organism evidence="3 4">
    <name type="scientific">Natronocella acetinitrilica</name>
    <dbReference type="NCBI Taxonomy" id="414046"/>
    <lineage>
        <taxon>Bacteria</taxon>
        <taxon>Pseudomonadati</taxon>
        <taxon>Pseudomonadota</taxon>
        <taxon>Gammaproteobacteria</taxon>
        <taxon>Chromatiales</taxon>
        <taxon>Ectothiorhodospiraceae</taxon>
        <taxon>Natronocella</taxon>
    </lineage>
</organism>